<accession>A0A178Z471</accession>
<name>A0A178Z471_9EURO</name>
<dbReference type="EMBL" id="LVYI01000013">
    <property type="protein sequence ID" value="OAP54538.1"/>
    <property type="molecule type" value="Genomic_DNA"/>
</dbReference>
<feature type="chain" id="PRO_5008098269" evidence="1">
    <location>
        <begin position="20"/>
        <end position="92"/>
    </location>
</feature>
<sequence>MLFDLSTLAVLTFATGLSAAPYEHGFRAHNHVTRQAIQAFDIGTFTTNTDPTPQNLTIILQSANQGSQPLGGGVIQAVLSSADVIANQAGFT</sequence>
<dbReference type="Proteomes" id="UP000078343">
    <property type="component" value="Unassembled WGS sequence"/>
</dbReference>
<keyword evidence="3" id="KW-1185">Reference proteome</keyword>
<dbReference type="OrthoDB" id="10607516at2759"/>
<evidence type="ECO:0000256" key="1">
    <source>
        <dbReference type="SAM" id="SignalP"/>
    </source>
</evidence>
<dbReference type="GeneID" id="30015154"/>
<reference evidence="2 3" key="1">
    <citation type="submission" date="2016-04" db="EMBL/GenBank/DDBJ databases">
        <title>Draft genome of Fonsecaea erecta CBS 125763.</title>
        <authorList>
            <person name="Weiss V.A."/>
            <person name="Vicente V.A."/>
            <person name="Raittz R.T."/>
            <person name="Moreno L.F."/>
            <person name="De Souza E.M."/>
            <person name="Pedrosa F.O."/>
            <person name="Steffens M.B."/>
            <person name="Faoro H."/>
            <person name="Tadra-Sfeir M.Z."/>
            <person name="Najafzadeh M.J."/>
            <person name="Felipe M.S."/>
            <person name="Teixeira M."/>
            <person name="Sun J."/>
            <person name="Xi L."/>
            <person name="Gomes R."/>
            <person name="De Azevedo C.M."/>
            <person name="Salgado C.G."/>
            <person name="Da Silva M.B."/>
            <person name="Nascimento M.F."/>
            <person name="Queiroz-Telles F."/>
            <person name="Attili D.S."/>
            <person name="Gorbushina A."/>
        </authorList>
    </citation>
    <scope>NUCLEOTIDE SEQUENCE [LARGE SCALE GENOMIC DNA]</scope>
    <source>
        <strain evidence="2 3">CBS 125763</strain>
    </source>
</reference>
<keyword evidence="1" id="KW-0732">Signal</keyword>
<dbReference type="RefSeq" id="XP_018687905.1">
    <property type="nucleotide sequence ID" value="XM_018842492.1"/>
</dbReference>
<protein>
    <submittedName>
        <fullName evidence="2">Uncharacterized protein</fullName>
    </submittedName>
</protein>
<proteinExistence type="predicted"/>
<dbReference type="AlphaFoldDB" id="A0A178Z471"/>
<comment type="caution">
    <text evidence="2">The sequence shown here is derived from an EMBL/GenBank/DDBJ whole genome shotgun (WGS) entry which is preliminary data.</text>
</comment>
<gene>
    <name evidence="2" type="ORF">AYL99_10986</name>
</gene>
<feature type="signal peptide" evidence="1">
    <location>
        <begin position="1"/>
        <end position="19"/>
    </location>
</feature>
<evidence type="ECO:0000313" key="2">
    <source>
        <dbReference type="EMBL" id="OAP54538.1"/>
    </source>
</evidence>
<organism evidence="2 3">
    <name type="scientific">Fonsecaea erecta</name>
    <dbReference type="NCBI Taxonomy" id="1367422"/>
    <lineage>
        <taxon>Eukaryota</taxon>
        <taxon>Fungi</taxon>
        <taxon>Dikarya</taxon>
        <taxon>Ascomycota</taxon>
        <taxon>Pezizomycotina</taxon>
        <taxon>Eurotiomycetes</taxon>
        <taxon>Chaetothyriomycetidae</taxon>
        <taxon>Chaetothyriales</taxon>
        <taxon>Herpotrichiellaceae</taxon>
        <taxon>Fonsecaea</taxon>
    </lineage>
</organism>
<evidence type="ECO:0000313" key="3">
    <source>
        <dbReference type="Proteomes" id="UP000078343"/>
    </source>
</evidence>